<dbReference type="RefSeq" id="WP_066049345.1">
    <property type="nucleotide sequence ID" value="NZ_CP014223.1"/>
</dbReference>
<dbReference type="KEGG" id="cpro:CPRO_13450"/>
<gene>
    <name evidence="1" type="primary">xis_2</name>
    <name evidence="1" type="ORF">CPRO_13450</name>
    <name evidence="2" type="ORF">SAMN02745151_01157</name>
</gene>
<dbReference type="AlphaFoldDB" id="A0A0X1U7M8"/>
<reference evidence="1 3" key="1">
    <citation type="journal article" date="2016" name="Genome Announc.">
        <title>Complete Genome Sequence of the Amino Acid-Fermenting Clostridium propionicum X2 (DSM 1682).</title>
        <authorList>
            <person name="Poehlein A."/>
            <person name="Schlien K."/>
            <person name="Chowdhury N.P."/>
            <person name="Gottschalk G."/>
            <person name="Buckel W."/>
            <person name="Daniel R."/>
        </authorList>
    </citation>
    <scope>NUCLEOTIDE SEQUENCE [LARGE SCALE GENOMIC DNA]</scope>
    <source>
        <strain evidence="1 3">X2</strain>
    </source>
</reference>
<dbReference type="OrthoDB" id="3174733at2"/>
<name>A0A0X1U7M8_ANAPI</name>
<evidence type="ECO:0000313" key="2">
    <source>
        <dbReference type="EMBL" id="SHE59303.1"/>
    </source>
</evidence>
<accession>A0A0X1U7M8</accession>
<sequence length="62" mass="6858">MTKTALINAKEVAEILGTSKSHAYKLVQQLNDELKKQGYIVIAGKVSRAYFEEKIYGLQGGN</sequence>
<protein>
    <submittedName>
        <fullName evidence="1">ICEBs1 excisionase</fullName>
    </submittedName>
</protein>
<reference evidence="2" key="3">
    <citation type="submission" date="2016-11" db="EMBL/GenBank/DDBJ databases">
        <authorList>
            <person name="Varghese N."/>
            <person name="Submissions S."/>
        </authorList>
    </citation>
    <scope>NUCLEOTIDE SEQUENCE</scope>
    <source>
        <strain evidence="2">DSM 1682</strain>
    </source>
</reference>
<reference evidence="3" key="2">
    <citation type="submission" date="2016-01" db="EMBL/GenBank/DDBJ databases">
        <authorList>
            <person name="Poehlein A."/>
            <person name="Schlien K."/>
            <person name="Gottschalk G."/>
            <person name="Buckel W."/>
            <person name="Daniel R."/>
        </authorList>
    </citation>
    <scope>NUCLEOTIDE SEQUENCE [LARGE SCALE GENOMIC DNA]</scope>
    <source>
        <strain evidence="3">X2</strain>
    </source>
</reference>
<evidence type="ECO:0000313" key="1">
    <source>
        <dbReference type="EMBL" id="AMJ40938.1"/>
    </source>
</evidence>
<dbReference type="Proteomes" id="UP000184204">
    <property type="component" value="Unassembled WGS sequence"/>
</dbReference>
<keyword evidence="3" id="KW-1185">Reference proteome</keyword>
<reference evidence="4" key="4">
    <citation type="submission" date="2016-11" db="EMBL/GenBank/DDBJ databases">
        <authorList>
            <person name="Jaros S."/>
            <person name="Januszkiewicz K."/>
            <person name="Wedrychowicz H."/>
        </authorList>
    </citation>
    <scope>NUCLEOTIDE SEQUENCE [LARGE SCALE GENOMIC DNA]</scope>
    <source>
        <strain evidence="4">DSM 1682</strain>
    </source>
</reference>
<organism evidence="2 4">
    <name type="scientific">Anaerotignum propionicum DSM 1682</name>
    <dbReference type="NCBI Taxonomy" id="991789"/>
    <lineage>
        <taxon>Bacteria</taxon>
        <taxon>Bacillati</taxon>
        <taxon>Bacillota</taxon>
        <taxon>Clostridia</taxon>
        <taxon>Lachnospirales</taxon>
        <taxon>Anaerotignaceae</taxon>
        <taxon>Anaerotignum</taxon>
    </lineage>
</organism>
<dbReference type="EMBL" id="FQUA01000004">
    <property type="protein sequence ID" value="SHE59303.1"/>
    <property type="molecule type" value="Genomic_DNA"/>
</dbReference>
<proteinExistence type="predicted"/>
<evidence type="ECO:0000313" key="3">
    <source>
        <dbReference type="Proteomes" id="UP000068026"/>
    </source>
</evidence>
<dbReference type="EMBL" id="CP014223">
    <property type="protein sequence ID" value="AMJ40938.1"/>
    <property type="molecule type" value="Genomic_DNA"/>
</dbReference>
<evidence type="ECO:0000313" key="4">
    <source>
        <dbReference type="Proteomes" id="UP000184204"/>
    </source>
</evidence>
<dbReference type="Proteomes" id="UP000068026">
    <property type="component" value="Chromosome"/>
</dbReference>